<dbReference type="AlphaFoldDB" id="A0ABD1REE2"/>
<gene>
    <name evidence="1" type="ORF">Adt_31555</name>
</gene>
<dbReference type="PANTHER" id="PTHR33067:SF9">
    <property type="entry name" value="RNA-DIRECTED DNA POLYMERASE"/>
    <property type="match status" value="1"/>
</dbReference>
<protein>
    <submittedName>
        <fullName evidence="1">Uncharacterized protein</fullName>
    </submittedName>
</protein>
<name>A0ABD1REE2_9LAMI</name>
<keyword evidence="2" id="KW-1185">Reference proteome</keyword>
<comment type="caution">
    <text evidence="1">The sequence shown here is derived from an EMBL/GenBank/DDBJ whole genome shotgun (WGS) entry which is preliminary data.</text>
</comment>
<dbReference type="Proteomes" id="UP001604336">
    <property type="component" value="Unassembled WGS sequence"/>
</dbReference>
<organism evidence="1 2">
    <name type="scientific">Abeliophyllum distichum</name>
    <dbReference type="NCBI Taxonomy" id="126358"/>
    <lineage>
        <taxon>Eukaryota</taxon>
        <taxon>Viridiplantae</taxon>
        <taxon>Streptophyta</taxon>
        <taxon>Embryophyta</taxon>
        <taxon>Tracheophyta</taxon>
        <taxon>Spermatophyta</taxon>
        <taxon>Magnoliopsida</taxon>
        <taxon>eudicotyledons</taxon>
        <taxon>Gunneridae</taxon>
        <taxon>Pentapetalae</taxon>
        <taxon>asterids</taxon>
        <taxon>lamiids</taxon>
        <taxon>Lamiales</taxon>
        <taxon>Oleaceae</taxon>
        <taxon>Forsythieae</taxon>
        <taxon>Abeliophyllum</taxon>
    </lineage>
</organism>
<reference evidence="2" key="1">
    <citation type="submission" date="2024-07" db="EMBL/GenBank/DDBJ databases">
        <title>Two chromosome-level genome assemblies of Korean endemic species Abeliophyllum distichum and Forsythia ovata (Oleaceae).</title>
        <authorList>
            <person name="Jang H."/>
        </authorList>
    </citation>
    <scope>NUCLEOTIDE SEQUENCE [LARGE SCALE GENOMIC DNA]</scope>
</reference>
<dbReference type="EMBL" id="JBFOLK010000009">
    <property type="protein sequence ID" value="KAL2486799.1"/>
    <property type="molecule type" value="Genomic_DNA"/>
</dbReference>
<dbReference type="Gene3D" id="2.40.70.10">
    <property type="entry name" value="Acid Proteases"/>
    <property type="match status" value="1"/>
</dbReference>
<sequence length="232" mass="26298">MADAQVRREAEQEVARATIAKATRLAIQKIHQNDDDDEDDDENMTMAQFLTFAATPNHSSIVYPTFVLGKVKTTTASLQLADRSIKHPQGVVKDELIKLDKFIFSVDFIVLDIEGDRDMQVILGQPFLTKNRALIDDKKGELILKVHDDERVVFSMYIVPKQPVELEECFRVDKVLKIDQEKCKSDIEIGGLVGAIKNENGQFKIWRAKNKFCKACNCKQCKISKSNSSLHE</sequence>
<dbReference type="PANTHER" id="PTHR33067">
    <property type="entry name" value="RNA-DIRECTED DNA POLYMERASE-RELATED"/>
    <property type="match status" value="1"/>
</dbReference>
<evidence type="ECO:0000313" key="2">
    <source>
        <dbReference type="Proteomes" id="UP001604336"/>
    </source>
</evidence>
<evidence type="ECO:0000313" key="1">
    <source>
        <dbReference type="EMBL" id="KAL2486799.1"/>
    </source>
</evidence>
<dbReference type="InterPro" id="IPR021109">
    <property type="entry name" value="Peptidase_aspartic_dom_sf"/>
</dbReference>
<accession>A0ABD1REE2</accession>
<proteinExistence type="predicted"/>